<organism evidence="2 3">
    <name type="scientific">Achromobacter deleyi</name>
    <dbReference type="NCBI Taxonomy" id="1353891"/>
    <lineage>
        <taxon>Bacteria</taxon>
        <taxon>Pseudomonadati</taxon>
        <taxon>Pseudomonadota</taxon>
        <taxon>Betaproteobacteria</taxon>
        <taxon>Burkholderiales</taxon>
        <taxon>Alcaligenaceae</taxon>
        <taxon>Achromobacter</taxon>
    </lineage>
</organism>
<feature type="transmembrane region" description="Helical" evidence="1">
    <location>
        <begin position="47"/>
        <end position="65"/>
    </location>
</feature>
<reference evidence="2 3" key="1">
    <citation type="submission" date="2020-04" db="EMBL/GenBank/DDBJ databases">
        <authorList>
            <person name="De Canck E."/>
        </authorList>
    </citation>
    <scope>NUCLEOTIDE SEQUENCE [LARGE SCALE GENOMIC DNA]</scope>
    <source>
        <strain evidence="2 3">LMG 3458</strain>
    </source>
</reference>
<dbReference type="AlphaFoldDB" id="A0A6S6ZSV3"/>
<evidence type="ECO:0000256" key="1">
    <source>
        <dbReference type="SAM" id="Phobius"/>
    </source>
</evidence>
<dbReference type="RefSeq" id="WP_175193448.1">
    <property type="nucleotide sequence ID" value="NZ_CADIJO010000006.1"/>
</dbReference>
<dbReference type="Proteomes" id="UP000494111">
    <property type="component" value="Unassembled WGS sequence"/>
</dbReference>
<accession>A0A6S6ZSV3</accession>
<sequence length="346" mass="36687">MIPVSLPGGNFYVLMVVSLACLSTLLTWLAVLATSRGARLWLGEHRRGGAILMALLAVIGGIFPYQQLSQWLAAQREARQNASLNMTLPQPTRLAGVDMPAGTVLRVTAPGDPASFDRATFPEGHLASVQGVSATRLFHYPATARQPETLSVEIARDQAQDGWLCAHGHRLEFVMLGGQPRFASCHLAIGNTLNQQPVPAGAWIKVDEAARGNAPDPASPAPRWRLSAEGSEPLTVAGMPLLKVDMTLDAQRRLLAFEGLLARESALGGITYPTGTRMLTAGPRVPGVQAGDLLFSPSRGRSARQADGREIAAGMSVLQAPDGTVRSILSNRDAGVLDVAAMRTAP</sequence>
<name>A0A6S6ZSV3_9BURK</name>
<evidence type="ECO:0000313" key="3">
    <source>
        <dbReference type="Proteomes" id="UP000494111"/>
    </source>
</evidence>
<keyword evidence="1" id="KW-0472">Membrane</keyword>
<proteinExistence type="predicted"/>
<gene>
    <name evidence="2" type="ORF">LMG3458_02357</name>
</gene>
<keyword evidence="1" id="KW-0812">Transmembrane</keyword>
<evidence type="ECO:0000313" key="2">
    <source>
        <dbReference type="EMBL" id="CAB3695413.1"/>
    </source>
</evidence>
<keyword evidence="1" id="KW-1133">Transmembrane helix</keyword>
<feature type="transmembrane region" description="Helical" evidence="1">
    <location>
        <begin position="12"/>
        <end position="35"/>
    </location>
</feature>
<dbReference type="EMBL" id="CADIJO010000006">
    <property type="protein sequence ID" value="CAB3695413.1"/>
    <property type="molecule type" value="Genomic_DNA"/>
</dbReference>
<protein>
    <submittedName>
        <fullName evidence="2">Uncharacterized protein</fullName>
    </submittedName>
</protein>